<keyword evidence="2" id="KW-0479">Metal-binding</keyword>
<dbReference type="OrthoDB" id="9800167at2"/>
<keyword evidence="4" id="KW-0411">Iron-sulfur</keyword>
<dbReference type="Pfam" id="PF00355">
    <property type="entry name" value="Rieske"/>
    <property type="match status" value="1"/>
</dbReference>
<dbReference type="EMBL" id="FMUN01000007">
    <property type="protein sequence ID" value="SCY55958.1"/>
    <property type="molecule type" value="Genomic_DNA"/>
</dbReference>
<reference evidence="7" key="1">
    <citation type="submission" date="2016-10" db="EMBL/GenBank/DDBJ databases">
        <authorList>
            <person name="Varghese N."/>
        </authorList>
    </citation>
    <scope>NUCLEOTIDE SEQUENCE [LARGE SCALE GENOMIC DNA]</scope>
    <source>
        <strain evidence="7">HL 19</strain>
    </source>
</reference>
<dbReference type="PANTHER" id="PTHR21496:SF23">
    <property type="entry name" value="3-PHENYLPROPIONATE_CINNAMIC ACID DIOXYGENASE FERREDOXIN SUBUNIT"/>
    <property type="match status" value="1"/>
</dbReference>
<dbReference type="SUPFAM" id="SSF50022">
    <property type="entry name" value="ISP domain"/>
    <property type="match status" value="1"/>
</dbReference>
<name>A0A0P9CFB4_9GAMM</name>
<keyword evidence="1" id="KW-0001">2Fe-2S</keyword>
<dbReference type="InterPro" id="IPR036922">
    <property type="entry name" value="Rieske_2Fe-2S_sf"/>
</dbReference>
<dbReference type="InterPro" id="IPR017941">
    <property type="entry name" value="Rieske_2Fe-2S"/>
</dbReference>
<organism evidence="6 7">
    <name type="scientific">Thiohalorhabdus denitrificans</name>
    <dbReference type="NCBI Taxonomy" id="381306"/>
    <lineage>
        <taxon>Bacteria</taxon>
        <taxon>Pseudomonadati</taxon>
        <taxon>Pseudomonadota</taxon>
        <taxon>Gammaproteobacteria</taxon>
        <taxon>Thiohalorhabdales</taxon>
        <taxon>Thiohalorhabdaceae</taxon>
        <taxon>Thiohalorhabdus</taxon>
    </lineage>
</organism>
<evidence type="ECO:0000256" key="3">
    <source>
        <dbReference type="ARBA" id="ARBA00023004"/>
    </source>
</evidence>
<evidence type="ECO:0000313" key="6">
    <source>
        <dbReference type="EMBL" id="SCY55958.1"/>
    </source>
</evidence>
<dbReference type="STRING" id="381306.AN478_00900"/>
<evidence type="ECO:0000256" key="2">
    <source>
        <dbReference type="ARBA" id="ARBA00022723"/>
    </source>
</evidence>
<dbReference type="AlphaFoldDB" id="A0A0P9CFB4"/>
<accession>A0A0P9CFB4</accession>
<gene>
    <name evidence="6" type="ORF">SAMN05661077_2489</name>
</gene>
<evidence type="ECO:0000256" key="4">
    <source>
        <dbReference type="ARBA" id="ARBA00023014"/>
    </source>
</evidence>
<keyword evidence="6" id="KW-0560">Oxidoreductase</keyword>
<keyword evidence="6" id="KW-0223">Dioxygenase</keyword>
<keyword evidence="7" id="KW-1185">Reference proteome</keyword>
<protein>
    <submittedName>
        <fullName evidence="6">3-phenylpropionate/trans-cinnamate dioxygenase ferredoxin subunit</fullName>
    </submittedName>
</protein>
<dbReference type="PROSITE" id="PS51296">
    <property type="entry name" value="RIESKE"/>
    <property type="match status" value="1"/>
</dbReference>
<dbReference type="Gene3D" id="2.102.10.10">
    <property type="entry name" value="Rieske [2Fe-2S] iron-sulphur domain"/>
    <property type="match status" value="1"/>
</dbReference>
<evidence type="ECO:0000313" key="7">
    <source>
        <dbReference type="Proteomes" id="UP000183104"/>
    </source>
</evidence>
<dbReference type="GO" id="GO:0051213">
    <property type="term" value="F:dioxygenase activity"/>
    <property type="evidence" value="ECO:0007669"/>
    <property type="project" value="UniProtKB-KW"/>
</dbReference>
<evidence type="ECO:0000256" key="1">
    <source>
        <dbReference type="ARBA" id="ARBA00022714"/>
    </source>
</evidence>
<dbReference type="GO" id="GO:0051537">
    <property type="term" value="F:2 iron, 2 sulfur cluster binding"/>
    <property type="evidence" value="ECO:0007669"/>
    <property type="project" value="UniProtKB-KW"/>
</dbReference>
<dbReference type="RefSeq" id="WP_054964740.1">
    <property type="nucleotide sequence ID" value="NZ_FMUN01000007.1"/>
</dbReference>
<dbReference type="GO" id="GO:0046872">
    <property type="term" value="F:metal ion binding"/>
    <property type="evidence" value="ECO:0007669"/>
    <property type="project" value="UniProtKB-KW"/>
</dbReference>
<dbReference type="CDD" id="cd03528">
    <property type="entry name" value="Rieske_RO_ferredoxin"/>
    <property type="match status" value="1"/>
</dbReference>
<proteinExistence type="predicted"/>
<sequence length="106" mass="11598">MADWVEVGATEDLPPGSYTSVDVDDVQIAVFNCGGTYYAIEDVCTHDYGQLTGGEMEDCRIVCPRHGAKFDVTSGEALTPPAYEPVETFPVQVEDGKVYVADDRWD</sequence>
<keyword evidence="3" id="KW-0408">Iron</keyword>
<dbReference type="Proteomes" id="UP000183104">
    <property type="component" value="Unassembled WGS sequence"/>
</dbReference>
<evidence type="ECO:0000259" key="5">
    <source>
        <dbReference type="PROSITE" id="PS51296"/>
    </source>
</evidence>
<dbReference type="PANTHER" id="PTHR21496">
    <property type="entry name" value="FERREDOXIN-RELATED"/>
    <property type="match status" value="1"/>
</dbReference>
<feature type="domain" description="Rieske" evidence="5">
    <location>
        <begin position="5"/>
        <end position="100"/>
    </location>
</feature>